<accession>A0ABT9VGW6</accession>
<dbReference type="SUPFAM" id="SSF53383">
    <property type="entry name" value="PLP-dependent transferases"/>
    <property type="match status" value="1"/>
</dbReference>
<keyword evidence="9" id="KW-1185">Reference proteome</keyword>
<dbReference type="Gene3D" id="3.40.640.10">
    <property type="entry name" value="Type I PLP-dependent aspartate aminotransferase-like (Major domain)"/>
    <property type="match status" value="1"/>
</dbReference>
<dbReference type="InterPro" id="IPR015421">
    <property type="entry name" value="PyrdxlP-dep_Trfase_major"/>
</dbReference>
<dbReference type="InterPro" id="IPR015424">
    <property type="entry name" value="PyrdxlP-dep_Trfase"/>
</dbReference>
<dbReference type="PANTHER" id="PTHR46383:SF4">
    <property type="entry name" value="AMINOTRANSFERASE"/>
    <property type="match status" value="1"/>
</dbReference>
<comment type="cofactor">
    <cofactor evidence="1 6">
        <name>pyridoxal 5'-phosphate</name>
        <dbReference type="ChEBI" id="CHEBI:597326"/>
    </cofactor>
</comment>
<keyword evidence="5" id="KW-0663">Pyridoxal phosphate</keyword>
<dbReference type="GO" id="GO:0008483">
    <property type="term" value="F:transaminase activity"/>
    <property type="evidence" value="ECO:0007669"/>
    <property type="project" value="UniProtKB-KW"/>
</dbReference>
<keyword evidence="3 6" id="KW-0032">Aminotransferase</keyword>
<dbReference type="EC" id="2.6.1.-" evidence="6"/>
<evidence type="ECO:0000256" key="4">
    <source>
        <dbReference type="ARBA" id="ARBA00022679"/>
    </source>
</evidence>
<evidence type="ECO:0000313" key="8">
    <source>
        <dbReference type="EMBL" id="MDQ0160065.1"/>
    </source>
</evidence>
<dbReference type="InterPro" id="IPR050596">
    <property type="entry name" value="AspAT/PAT-like"/>
</dbReference>
<feature type="domain" description="Aminotransferase class I/classII large" evidence="7">
    <location>
        <begin position="29"/>
        <end position="377"/>
    </location>
</feature>
<gene>
    <name evidence="8" type="ORF">J2S77_002066</name>
</gene>
<evidence type="ECO:0000256" key="3">
    <source>
        <dbReference type="ARBA" id="ARBA00022576"/>
    </source>
</evidence>
<evidence type="ECO:0000256" key="2">
    <source>
        <dbReference type="ARBA" id="ARBA00007441"/>
    </source>
</evidence>
<evidence type="ECO:0000256" key="1">
    <source>
        <dbReference type="ARBA" id="ARBA00001933"/>
    </source>
</evidence>
<dbReference type="PANTHER" id="PTHR46383">
    <property type="entry name" value="ASPARTATE AMINOTRANSFERASE"/>
    <property type="match status" value="1"/>
</dbReference>
<dbReference type="NCBIfam" id="NF005817">
    <property type="entry name" value="PRK07683.1"/>
    <property type="match status" value="1"/>
</dbReference>
<dbReference type="InterPro" id="IPR015422">
    <property type="entry name" value="PyrdxlP-dep_Trfase_small"/>
</dbReference>
<dbReference type="CDD" id="cd00609">
    <property type="entry name" value="AAT_like"/>
    <property type="match status" value="1"/>
</dbReference>
<evidence type="ECO:0000313" key="9">
    <source>
        <dbReference type="Proteomes" id="UP001224359"/>
    </source>
</evidence>
<reference evidence="8 9" key="1">
    <citation type="submission" date="2023-07" db="EMBL/GenBank/DDBJ databases">
        <title>Genomic Encyclopedia of Type Strains, Phase IV (KMG-IV): sequencing the most valuable type-strain genomes for metagenomic binning, comparative biology and taxonomic classification.</title>
        <authorList>
            <person name="Goeker M."/>
        </authorList>
    </citation>
    <scope>NUCLEOTIDE SEQUENCE [LARGE SCALE GENOMIC DNA]</scope>
    <source>
        <strain evidence="8 9">DSM 16460</strain>
    </source>
</reference>
<comment type="similarity">
    <text evidence="2 6">Belongs to the class-I pyridoxal-phosphate-dependent aminotransferase family.</text>
</comment>
<dbReference type="PROSITE" id="PS00105">
    <property type="entry name" value="AA_TRANSFER_CLASS_1"/>
    <property type="match status" value="1"/>
</dbReference>
<dbReference type="Pfam" id="PF00155">
    <property type="entry name" value="Aminotran_1_2"/>
    <property type="match status" value="1"/>
</dbReference>
<dbReference type="InterPro" id="IPR004839">
    <property type="entry name" value="Aminotransferase_I/II_large"/>
</dbReference>
<name>A0ABT9VGW6_9BACI</name>
<dbReference type="Proteomes" id="UP001224359">
    <property type="component" value="Unassembled WGS sequence"/>
</dbReference>
<dbReference type="InterPro" id="IPR004838">
    <property type="entry name" value="NHTrfase_class1_PyrdxlP-BS"/>
</dbReference>
<comment type="caution">
    <text evidence="8">The sequence shown here is derived from an EMBL/GenBank/DDBJ whole genome shotgun (WGS) entry which is preliminary data.</text>
</comment>
<protein>
    <recommendedName>
        <fullName evidence="6">Aminotransferase</fullName>
        <ecNumber evidence="6">2.6.1.-</ecNumber>
    </recommendedName>
</protein>
<dbReference type="PRINTS" id="PR00753">
    <property type="entry name" value="ACCSYNTHASE"/>
</dbReference>
<sequence length="387" mass="43589">MEQLLNQNVKDIEISGIRQFFNLVSGKENVVSLTIGQPDFTTPDHIKEATKHAIDQNKTVYTPNAGILKLRQAIADYTQERYQLQYDPNDEIIVTAGASQAIDISLRTILEPGDDVLLPGPVYPGYEPLIRLAGANPVHIDTRNHEFKLTAELIESNLTEKTKCIIMPYPSNPTGVSLSEKELYDISEVIKDQPVFILADEIYSELTYDQEHVSIAQFNHIREQTIVIQGLSKSHSMTGFRIGYVLADRSIRQHMLKVHQYNVSCATSISQYAALEALTAGKHDSDVMRDAYVERRRYVLTRLQSMGVDVVEPEGAFYVFPKIQLENSTSFQLGLRLVDEAGLALVPGDAFSEYGQGYMRLSYAYSQEVLKEGLDRLEAFLNDNNYN</sequence>
<evidence type="ECO:0000259" key="7">
    <source>
        <dbReference type="Pfam" id="PF00155"/>
    </source>
</evidence>
<evidence type="ECO:0000256" key="6">
    <source>
        <dbReference type="RuleBase" id="RU000481"/>
    </source>
</evidence>
<proteinExistence type="inferred from homology"/>
<dbReference type="RefSeq" id="WP_306977021.1">
    <property type="nucleotide sequence ID" value="NZ_JAUSTQ010000008.1"/>
</dbReference>
<keyword evidence="4 6" id="KW-0808">Transferase</keyword>
<dbReference type="Gene3D" id="3.90.1150.10">
    <property type="entry name" value="Aspartate Aminotransferase, domain 1"/>
    <property type="match status" value="1"/>
</dbReference>
<evidence type="ECO:0000256" key="5">
    <source>
        <dbReference type="ARBA" id="ARBA00022898"/>
    </source>
</evidence>
<dbReference type="EMBL" id="JAUSTQ010000008">
    <property type="protein sequence ID" value="MDQ0160065.1"/>
    <property type="molecule type" value="Genomic_DNA"/>
</dbReference>
<organism evidence="8 9">
    <name type="scientific">Alkalibacillus salilacus</name>
    <dbReference type="NCBI Taxonomy" id="284582"/>
    <lineage>
        <taxon>Bacteria</taxon>
        <taxon>Bacillati</taxon>
        <taxon>Bacillota</taxon>
        <taxon>Bacilli</taxon>
        <taxon>Bacillales</taxon>
        <taxon>Bacillaceae</taxon>
        <taxon>Alkalibacillus</taxon>
    </lineage>
</organism>